<keyword evidence="1" id="KW-0472">Membrane</keyword>
<evidence type="ECO:0000256" key="1">
    <source>
        <dbReference type="SAM" id="Phobius"/>
    </source>
</evidence>
<proteinExistence type="predicted"/>
<evidence type="ECO:0000313" key="2">
    <source>
        <dbReference type="EMBL" id="CAE0419103.1"/>
    </source>
</evidence>
<sequence length="272" mass="30950">MRGISGYILAIQNGLGSLLDLIETIQLLVNFSDPLKSSFVFLVLVVLWFVLYLIPLRFLVFSIGMVPYSVSLKARYDKMALKDKNTTDSSPKEGRKSKRVSPFATWVNNFTRSLPIDDDLRKTYFWETRRAVARRLRGEADERRTSRLRKLWRAQWYEAVEVFQPSDKGKNTPELRASFAVILGRRFMWWASVDDFDNGDEPIGKIFLQGHAGLAMPSPIEVKAIGENSSRAVSIFGKGSKDQERVTLLVSGEKSKERFENAIESALSTKDD</sequence>
<organism evidence="2">
    <name type="scientific">Amphora coffeiformis</name>
    <dbReference type="NCBI Taxonomy" id="265554"/>
    <lineage>
        <taxon>Eukaryota</taxon>
        <taxon>Sar</taxon>
        <taxon>Stramenopiles</taxon>
        <taxon>Ochrophyta</taxon>
        <taxon>Bacillariophyta</taxon>
        <taxon>Bacillariophyceae</taxon>
        <taxon>Bacillariophycidae</taxon>
        <taxon>Thalassiophysales</taxon>
        <taxon>Catenulaceae</taxon>
        <taxon>Amphora</taxon>
    </lineage>
</organism>
<gene>
    <name evidence="2" type="ORF">ACOF00016_LOCUS15961</name>
</gene>
<dbReference type="AlphaFoldDB" id="A0A7S3LCJ9"/>
<feature type="transmembrane region" description="Helical" evidence="1">
    <location>
        <begin position="39"/>
        <end position="70"/>
    </location>
</feature>
<dbReference type="EMBL" id="HBIM01021402">
    <property type="protein sequence ID" value="CAE0419103.1"/>
    <property type="molecule type" value="Transcribed_RNA"/>
</dbReference>
<name>A0A7S3LCJ9_9STRA</name>
<keyword evidence="1" id="KW-0812">Transmembrane</keyword>
<keyword evidence="1" id="KW-1133">Transmembrane helix</keyword>
<accession>A0A7S3LCJ9</accession>
<reference evidence="2" key="1">
    <citation type="submission" date="2021-01" db="EMBL/GenBank/DDBJ databases">
        <authorList>
            <person name="Corre E."/>
            <person name="Pelletier E."/>
            <person name="Niang G."/>
            <person name="Scheremetjew M."/>
            <person name="Finn R."/>
            <person name="Kale V."/>
            <person name="Holt S."/>
            <person name="Cochrane G."/>
            <person name="Meng A."/>
            <person name="Brown T."/>
            <person name="Cohen L."/>
        </authorList>
    </citation>
    <scope>NUCLEOTIDE SEQUENCE</scope>
    <source>
        <strain evidence="2">CCMP127</strain>
    </source>
</reference>
<protein>
    <submittedName>
        <fullName evidence="2">Uncharacterized protein</fullName>
    </submittedName>
</protein>